<dbReference type="GO" id="GO:0015288">
    <property type="term" value="F:porin activity"/>
    <property type="evidence" value="ECO:0007669"/>
    <property type="project" value="UniProtKB-KW"/>
</dbReference>
<evidence type="ECO:0000256" key="6">
    <source>
        <dbReference type="ARBA" id="ARBA00023114"/>
    </source>
</evidence>
<evidence type="ECO:0000256" key="4">
    <source>
        <dbReference type="ARBA" id="ARBA00022692"/>
    </source>
</evidence>
<proteinExistence type="predicted"/>
<dbReference type="PROSITE" id="PS51123">
    <property type="entry name" value="OMPA_2"/>
    <property type="match status" value="1"/>
</dbReference>
<dbReference type="SUPFAM" id="SSF56925">
    <property type="entry name" value="OMPA-like"/>
    <property type="match status" value="1"/>
</dbReference>
<evidence type="ECO:0000259" key="11">
    <source>
        <dbReference type="PROSITE" id="PS51123"/>
    </source>
</evidence>
<sequence>MKKAILLMILLYSSASYGQDSDITDSTFNHWSLDAGIGLSSPYNKISGGYESPTLGSFSGRIGARYMLNEYFGLQSDFGYNSFRNKNATPNFSANEYSINIQGVINLGRLLRFEEWTKTFNLLAHAGVGAGIVDYDSRNFNDKVGNTIMGFTGQIKMSPRFALNIDGSAFSNAKQSLTIDGATSSRNKLAFIFSETIGISYYFGKKKTHADWHIRKSHNDVLNARIAQLNTEIKQKDDINQQIKNKIKILNKKIDAIHNQVKLQTARKDIKDIEGKLISNGYVNVYFDFASTKIDKTAYDAIELLKTYMMKHPDVKINLMGYTDVIGPEKFNKKLSRLRSQTVAKVLIDAGIDESRIHAEGKGEDTNIPKNAPDALQLARRVSVNFQ</sequence>
<evidence type="ECO:0000256" key="9">
    <source>
        <dbReference type="SAM" id="Coils"/>
    </source>
</evidence>
<evidence type="ECO:0000256" key="5">
    <source>
        <dbReference type="ARBA" id="ARBA00023065"/>
    </source>
</evidence>
<protein>
    <recommendedName>
        <fullName evidence="11">OmpA-like domain-containing protein</fullName>
    </recommendedName>
</protein>
<keyword evidence="2" id="KW-0813">Transport</keyword>
<evidence type="ECO:0000256" key="10">
    <source>
        <dbReference type="SAM" id="SignalP"/>
    </source>
</evidence>
<evidence type="ECO:0000256" key="8">
    <source>
        <dbReference type="PROSITE-ProRule" id="PRU00473"/>
    </source>
</evidence>
<gene>
    <name evidence="12" type="ORF">PbJCM13498_28130</name>
</gene>
<keyword evidence="6" id="KW-0626">Porin</keyword>
<keyword evidence="7 8" id="KW-0472">Membrane</keyword>
<dbReference type="Pfam" id="PF00691">
    <property type="entry name" value="OmpA"/>
    <property type="match status" value="1"/>
</dbReference>
<dbReference type="GO" id="GO:0006811">
    <property type="term" value="P:monoatomic ion transport"/>
    <property type="evidence" value="ECO:0007669"/>
    <property type="project" value="UniProtKB-KW"/>
</dbReference>
<reference evidence="12 13" key="1">
    <citation type="submission" date="2019-10" db="EMBL/GenBank/DDBJ databases">
        <title>Prolixibacter strains distinguished by the presence of nitrate reductase genes were adept at nitrate-dependent anaerobic corrosion of metallic iron and carbon steel.</title>
        <authorList>
            <person name="Iino T."/>
            <person name="Shono N."/>
            <person name="Ito K."/>
            <person name="Nakamura R."/>
            <person name="Sueoka K."/>
            <person name="Harayama S."/>
            <person name="Ohkuma M."/>
        </authorList>
    </citation>
    <scope>NUCLEOTIDE SEQUENCE [LARGE SCALE GENOMIC DNA]</scope>
    <source>
        <strain evidence="12 13">JCM 13498</strain>
    </source>
</reference>
<organism evidence="12 13">
    <name type="scientific">Prolixibacter bellariivorans</name>
    <dbReference type="NCBI Taxonomy" id="314319"/>
    <lineage>
        <taxon>Bacteria</taxon>
        <taxon>Pseudomonadati</taxon>
        <taxon>Bacteroidota</taxon>
        <taxon>Bacteroidia</taxon>
        <taxon>Marinilabiliales</taxon>
        <taxon>Prolixibacteraceae</taxon>
        <taxon>Prolixibacter</taxon>
    </lineage>
</organism>
<evidence type="ECO:0000256" key="2">
    <source>
        <dbReference type="ARBA" id="ARBA00022448"/>
    </source>
</evidence>
<dbReference type="InterPro" id="IPR036737">
    <property type="entry name" value="OmpA-like_sf"/>
</dbReference>
<dbReference type="CDD" id="cd07185">
    <property type="entry name" value="OmpA_C-like"/>
    <property type="match status" value="1"/>
</dbReference>
<dbReference type="InterPro" id="IPR011250">
    <property type="entry name" value="OMP/PagP_B-barrel"/>
</dbReference>
<feature type="chain" id="PRO_5024356898" description="OmpA-like domain-containing protein" evidence="10">
    <location>
        <begin position="19"/>
        <end position="387"/>
    </location>
</feature>
<dbReference type="InterPro" id="IPR006665">
    <property type="entry name" value="OmpA-like"/>
</dbReference>
<evidence type="ECO:0000313" key="13">
    <source>
        <dbReference type="Proteomes" id="UP000391834"/>
    </source>
</evidence>
<dbReference type="Gene3D" id="3.30.1330.60">
    <property type="entry name" value="OmpA-like domain"/>
    <property type="match status" value="1"/>
</dbReference>
<dbReference type="InterPro" id="IPR006664">
    <property type="entry name" value="OMP_bac"/>
</dbReference>
<dbReference type="SUPFAM" id="SSF103088">
    <property type="entry name" value="OmpA-like"/>
    <property type="match status" value="1"/>
</dbReference>
<keyword evidence="10" id="KW-0732">Signal</keyword>
<dbReference type="InterPro" id="IPR050330">
    <property type="entry name" value="Bact_OuterMem_StrucFunc"/>
</dbReference>
<dbReference type="RefSeq" id="WP_027585827.1">
    <property type="nucleotide sequence ID" value="NZ_BLAX01000001.1"/>
</dbReference>
<dbReference type="OrthoDB" id="1453138at2"/>
<name>A0A5M4B199_9BACT</name>
<keyword evidence="4" id="KW-0812">Transmembrane</keyword>
<keyword evidence="13" id="KW-1185">Reference proteome</keyword>
<keyword evidence="5" id="KW-0406">Ion transport</keyword>
<dbReference type="GO" id="GO:0009279">
    <property type="term" value="C:cell outer membrane"/>
    <property type="evidence" value="ECO:0007669"/>
    <property type="project" value="UniProtKB-SubCell"/>
</dbReference>
<dbReference type="GO" id="GO:0046930">
    <property type="term" value="C:pore complex"/>
    <property type="evidence" value="ECO:0007669"/>
    <property type="project" value="UniProtKB-KW"/>
</dbReference>
<keyword evidence="3" id="KW-1134">Transmembrane beta strand</keyword>
<comment type="caution">
    <text evidence="12">The sequence shown here is derived from an EMBL/GenBank/DDBJ whole genome shotgun (WGS) entry which is preliminary data.</text>
</comment>
<dbReference type="PRINTS" id="PR01021">
    <property type="entry name" value="OMPADOMAIN"/>
</dbReference>
<dbReference type="PANTHER" id="PTHR30329:SF20">
    <property type="entry name" value="EXPORTED PROTEIN"/>
    <property type="match status" value="1"/>
</dbReference>
<dbReference type="EMBL" id="BLAX01000001">
    <property type="protein sequence ID" value="GET33950.1"/>
    <property type="molecule type" value="Genomic_DNA"/>
</dbReference>
<dbReference type="Proteomes" id="UP000391834">
    <property type="component" value="Unassembled WGS sequence"/>
</dbReference>
<comment type="subcellular location">
    <subcellularLocation>
        <location evidence="1">Cell outer membrane</location>
        <topology evidence="1">Multi-pass membrane protein</topology>
    </subcellularLocation>
</comment>
<evidence type="ECO:0000256" key="1">
    <source>
        <dbReference type="ARBA" id="ARBA00004571"/>
    </source>
</evidence>
<feature type="coiled-coil region" evidence="9">
    <location>
        <begin position="219"/>
        <end position="260"/>
    </location>
</feature>
<dbReference type="PANTHER" id="PTHR30329">
    <property type="entry name" value="STATOR ELEMENT OF FLAGELLAR MOTOR COMPLEX"/>
    <property type="match status" value="1"/>
</dbReference>
<keyword evidence="9" id="KW-0175">Coiled coil</keyword>
<feature type="signal peptide" evidence="10">
    <location>
        <begin position="1"/>
        <end position="18"/>
    </location>
</feature>
<feature type="domain" description="OmpA-like" evidence="11">
    <location>
        <begin position="274"/>
        <end position="387"/>
    </location>
</feature>
<evidence type="ECO:0000256" key="3">
    <source>
        <dbReference type="ARBA" id="ARBA00022452"/>
    </source>
</evidence>
<accession>A0A5M4B199</accession>
<evidence type="ECO:0000313" key="12">
    <source>
        <dbReference type="EMBL" id="GET33950.1"/>
    </source>
</evidence>
<dbReference type="AlphaFoldDB" id="A0A5M4B199"/>
<evidence type="ECO:0000256" key="7">
    <source>
        <dbReference type="ARBA" id="ARBA00023136"/>
    </source>
</evidence>